<sequence>MGLTYQMELILNITSYHRLSPEIEATKTVKDSLIFGRSEVCDWHFPDPEKIISSKHGRIVKEGDSFYVYDTSTNGTFVNFGVAPLGQGNKQRLSDSDTITVGDFQIEVKLATNEKTPDTDYGNLSAAASISKEPARSYQHPTEHFSDPEQYFNESIMDESMPAVSMTQAADDNSANQIPENWDELAHLMNPGAVTQQAPVVSKPQQKPAVEQQISVNTPVLDTPVTKPQAVKPAHKPVVQKNPTSHNEDTALTDAFLNGLGVKAELQNSLNSQELWFEMGQGLNLLLTELMESLRQRALVKNQLRLNQTMFQTQQNNPIKFSADIDDVIQNLFIRNSASFLSSQESIKESFVDTRRHEHALLAGADGVLKGMLEQVSPQHINQQINDNSNVLKIIPGQTESKCWKLYQNLYDELSHDVNSKGAMALSDDFLKAYNDRIKESF</sequence>
<feature type="domain" description="FHA" evidence="2">
    <location>
        <begin position="33"/>
        <end position="79"/>
    </location>
</feature>
<dbReference type="NCBIfam" id="TIGR03354">
    <property type="entry name" value="VI_FHA"/>
    <property type="match status" value="1"/>
</dbReference>
<dbReference type="SMART" id="SM00240">
    <property type="entry name" value="FHA"/>
    <property type="match status" value="1"/>
</dbReference>
<reference evidence="3" key="1">
    <citation type="journal article" date="2015" name="Nature">
        <title>Complex archaea that bridge the gap between prokaryotes and eukaryotes.</title>
        <authorList>
            <person name="Spang A."/>
            <person name="Saw J.H."/>
            <person name="Jorgensen S.L."/>
            <person name="Zaremba-Niedzwiedzka K."/>
            <person name="Martijn J."/>
            <person name="Lind A.E."/>
            <person name="van Eijk R."/>
            <person name="Schleper C."/>
            <person name="Guy L."/>
            <person name="Ettema T.J."/>
        </authorList>
    </citation>
    <scope>NUCLEOTIDE SEQUENCE</scope>
</reference>
<dbReference type="AlphaFoldDB" id="A0A0F9IXE9"/>
<evidence type="ECO:0000259" key="2">
    <source>
        <dbReference type="PROSITE" id="PS50006"/>
    </source>
</evidence>
<dbReference type="PROSITE" id="PS50006">
    <property type="entry name" value="FHA_DOMAIN"/>
    <property type="match status" value="1"/>
</dbReference>
<dbReference type="InterPro" id="IPR046883">
    <property type="entry name" value="T6SS_FHA_C"/>
</dbReference>
<gene>
    <name evidence="3" type="ORF">LCGC14_1891670</name>
</gene>
<dbReference type="Pfam" id="PF20232">
    <property type="entry name" value="T6SS_FHA_C"/>
    <property type="match status" value="1"/>
</dbReference>
<dbReference type="InterPro" id="IPR017735">
    <property type="entry name" value="T6SS_FHA"/>
</dbReference>
<dbReference type="CDD" id="cd00060">
    <property type="entry name" value="FHA"/>
    <property type="match status" value="1"/>
</dbReference>
<comment type="caution">
    <text evidence="3">The sequence shown here is derived from an EMBL/GenBank/DDBJ whole genome shotgun (WGS) entry which is preliminary data.</text>
</comment>
<accession>A0A0F9IXE9</accession>
<dbReference type="PANTHER" id="PTHR23308">
    <property type="entry name" value="NUCLEAR INHIBITOR OF PROTEIN PHOSPHATASE-1"/>
    <property type="match status" value="1"/>
</dbReference>
<dbReference type="Gene3D" id="2.60.200.20">
    <property type="match status" value="1"/>
</dbReference>
<feature type="region of interest" description="Disordered" evidence="1">
    <location>
        <begin position="223"/>
        <end position="247"/>
    </location>
</feature>
<organism evidence="3">
    <name type="scientific">marine sediment metagenome</name>
    <dbReference type="NCBI Taxonomy" id="412755"/>
    <lineage>
        <taxon>unclassified sequences</taxon>
        <taxon>metagenomes</taxon>
        <taxon>ecological metagenomes</taxon>
    </lineage>
</organism>
<dbReference type="InterPro" id="IPR050923">
    <property type="entry name" value="Cell_Proc_Reg/RNA_Proc"/>
</dbReference>
<name>A0A0F9IXE9_9ZZZZ</name>
<dbReference type="EMBL" id="LAZR01019654">
    <property type="protein sequence ID" value="KKL91742.1"/>
    <property type="molecule type" value="Genomic_DNA"/>
</dbReference>
<dbReference type="InterPro" id="IPR008984">
    <property type="entry name" value="SMAD_FHA_dom_sf"/>
</dbReference>
<evidence type="ECO:0000256" key="1">
    <source>
        <dbReference type="SAM" id="MobiDB-lite"/>
    </source>
</evidence>
<evidence type="ECO:0000313" key="3">
    <source>
        <dbReference type="EMBL" id="KKL91742.1"/>
    </source>
</evidence>
<proteinExistence type="predicted"/>
<dbReference type="Pfam" id="PF00498">
    <property type="entry name" value="FHA"/>
    <property type="match status" value="1"/>
</dbReference>
<dbReference type="SUPFAM" id="SSF49879">
    <property type="entry name" value="SMAD/FHA domain"/>
    <property type="match status" value="1"/>
</dbReference>
<protein>
    <recommendedName>
        <fullName evidence="2">FHA domain-containing protein</fullName>
    </recommendedName>
</protein>
<dbReference type="InterPro" id="IPR000253">
    <property type="entry name" value="FHA_dom"/>
</dbReference>